<evidence type="ECO:0008006" key="4">
    <source>
        <dbReference type="Google" id="ProtNLM"/>
    </source>
</evidence>
<dbReference type="Pfam" id="PF10346">
    <property type="entry name" value="Con-6"/>
    <property type="match status" value="2"/>
</dbReference>
<dbReference type="PANTHER" id="PTHR36576:SF2">
    <property type="entry name" value="PROTEIN CON-6, PUTATIVE (AFU_ORTHOLOGUE AFUA_4G03615)-RELATED"/>
    <property type="match status" value="1"/>
</dbReference>
<dbReference type="InterPro" id="IPR052670">
    <property type="entry name" value="UPF0654_domain"/>
</dbReference>
<feature type="region of interest" description="Disordered" evidence="1">
    <location>
        <begin position="1"/>
        <end position="81"/>
    </location>
</feature>
<dbReference type="EMBL" id="AACS02000004">
    <property type="protein sequence ID" value="EAU85418.1"/>
    <property type="molecule type" value="Genomic_DNA"/>
</dbReference>
<comment type="caution">
    <text evidence="2">The sequence shown here is derived from an EMBL/GenBank/DDBJ whole genome shotgun (WGS) entry which is preliminary data.</text>
</comment>
<evidence type="ECO:0000313" key="3">
    <source>
        <dbReference type="Proteomes" id="UP000001861"/>
    </source>
</evidence>
<reference evidence="2 3" key="1">
    <citation type="journal article" date="2010" name="Proc. Natl. Acad. Sci. U.S.A.">
        <title>Insights into evolution of multicellular fungi from the assembled chromosomes of the mushroom Coprinopsis cinerea (Coprinus cinereus).</title>
        <authorList>
            <person name="Stajich J.E."/>
            <person name="Wilke S.K."/>
            <person name="Ahren D."/>
            <person name="Au C.H."/>
            <person name="Birren B.W."/>
            <person name="Borodovsky M."/>
            <person name="Burns C."/>
            <person name="Canback B."/>
            <person name="Casselton L.A."/>
            <person name="Cheng C.K."/>
            <person name="Deng J."/>
            <person name="Dietrich F.S."/>
            <person name="Fargo D.C."/>
            <person name="Farman M.L."/>
            <person name="Gathman A.C."/>
            <person name="Goldberg J."/>
            <person name="Guigo R."/>
            <person name="Hoegger P.J."/>
            <person name="Hooker J.B."/>
            <person name="Huggins A."/>
            <person name="James T.Y."/>
            <person name="Kamada T."/>
            <person name="Kilaru S."/>
            <person name="Kodira C."/>
            <person name="Kues U."/>
            <person name="Kupfer D."/>
            <person name="Kwan H.S."/>
            <person name="Lomsadze A."/>
            <person name="Li W."/>
            <person name="Lilly W.W."/>
            <person name="Ma L.J."/>
            <person name="Mackey A.J."/>
            <person name="Manning G."/>
            <person name="Martin F."/>
            <person name="Muraguchi H."/>
            <person name="Natvig D.O."/>
            <person name="Palmerini H."/>
            <person name="Ramesh M.A."/>
            <person name="Rehmeyer C.J."/>
            <person name="Roe B.A."/>
            <person name="Shenoy N."/>
            <person name="Stanke M."/>
            <person name="Ter-Hovhannisyan V."/>
            <person name="Tunlid A."/>
            <person name="Velagapudi R."/>
            <person name="Vision T.J."/>
            <person name="Zeng Q."/>
            <person name="Zolan M.E."/>
            <person name="Pukkila P.J."/>
        </authorList>
    </citation>
    <scope>NUCLEOTIDE SEQUENCE [LARGE SCALE GENOMIC DNA]</scope>
    <source>
        <strain evidence="3">Okayama-7 / 130 / ATCC MYA-4618 / FGSC 9003</strain>
    </source>
</reference>
<keyword evidence="3" id="KW-1185">Reference proteome</keyword>
<dbReference type="Proteomes" id="UP000001861">
    <property type="component" value="Unassembled WGS sequence"/>
</dbReference>
<dbReference type="InParanoid" id="A8NUI3"/>
<dbReference type="InterPro" id="IPR018824">
    <property type="entry name" value="Conidiation-specific_6"/>
</dbReference>
<organism evidence="2 3">
    <name type="scientific">Coprinopsis cinerea (strain Okayama-7 / 130 / ATCC MYA-4618 / FGSC 9003)</name>
    <name type="common">Inky cap fungus</name>
    <name type="synonym">Hormographiella aspergillata</name>
    <dbReference type="NCBI Taxonomy" id="240176"/>
    <lineage>
        <taxon>Eukaryota</taxon>
        <taxon>Fungi</taxon>
        <taxon>Dikarya</taxon>
        <taxon>Basidiomycota</taxon>
        <taxon>Agaricomycotina</taxon>
        <taxon>Agaricomycetes</taxon>
        <taxon>Agaricomycetidae</taxon>
        <taxon>Agaricales</taxon>
        <taxon>Agaricineae</taxon>
        <taxon>Psathyrellaceae</taxon>
        <taxon>Coprinopsis</taxon>
    </lineage>
</organism>
<accession>A8NUI3</accession>
<dbReference type="GO" id="GO:0005737">
    <property type="term" value="C:cytoplasm"/>
    <property type="evidence" value="ECO:0007669"/>
    <property type="project" value="TreeGrafter"/>
</dbReference>
<dbReference type="OMA" id="HNDRTSA"/>
<dbReference type="KEGG" id="cci:CC1G_07112"/>
<feature type="compositionally biased region" description="Basic and acidic residues" evidence="1">
    <location>
        <begin position="31"/>
        <end position="40"/>
    </location>
</feature>
<dbReference type="PANTHER" id="PTHR36576">
    <property type="entry name" value="UPF0654 PROTEIN C11D3.01C-RELATED"/>
    <property type="match status" value="1"/>
</dbReference>
<proteinExistence type="predicted"/>
<feature type="compositionally biased region" description="Low complexity" evidence="1">
    <location>
        <begin position="59"/>
        <end position="76"/>
    </location>
</feature>
<dbReference type="RefSeq" id="XP_001836465.1">
    <property type="nucleotide sequence ID" value="XM_001836413.1"/>
</dbReference>
<feature type="region of interest" description="Disordered" evidence="1">
    <location>
        <begin position="112"/>
        <end position="142"/>
    </location>
</feature>
<dbReference type="OrthoDB" id="5419162at2759"/>
<sequence>MSGSRTHTKNPERVASGLKATIHNPNVSEGAKQRARDRLSELNIDPEAPRSAQKAADTEVASSVSPLSSESPAPVSRGTKNRYTSLVEEYVEEDEEELVGTPVAGTHVVEEEELEDSFSNAGSRVGSQAPREITPIEDTETGHRVLGGYKATMHNPRVSEKAKDHAKRILEEYDAL</sequence>
<evidence type="ECO:0000313" key="2">
    <source>
        <dbReference type="EMBL" id="EAU85418.1"/>
    </source>
</evidence>
<gene>
    <name evidence="2" type="ORF">CC1G_07112</name>
</gene>
<name>A8NUI3_COPC7</name>
<dbReference type="GeneID" id="6013008"/>
<dbReference type="VEuPathDB" id="FungiDB:CC1G_07112"/>
<dbReference type="FunCoup" id="A8NUI3">
    <property type="interactions" value="274"/>
</dbReference>
<feature type="compositionally biased region" description="Polar residues" evidence="1">
    <location>
        <begin position="117"/>
        <end position="126"/>
    </location>
</feature>
<protein>
    <recommendedName>
        <fullName evidence="4">Conidiation-specific protein 6</fullName>
    </recommendedName>
</protein>
<evidence type="ECO:0000256" key="1">
    <source>
        <dbReference type="SAM" id="MobiDB-lite"/>
    </source>
</evidence>
<dbReference type="AlphaFoldDB" id="A8NUI3"/>